<dbReference type="AlphaFoldDB" id="A0A399RK65"/>
<dbReference type="EMBL" id="QWFX01000006">
    <property type="protein sequence ID" value="RIJ30139.1"/>
    <property type="molecule type" value="Genomic_DNA"/>
</dbReference>
<evidence type="ECO:0000256" key="1">
    <source>
        <dbReference type="SAM" id="Phobius"/>
    </source>
</evidence>
<gene>
    <name evidence="2" type="ORF">D1223_05675</name>
</gene>
<proteinExistence type="predicted"/>
<keyword evidence="1" id="KW-0812">Transmembrane</keyword>
<feature type="transmembrane region" description="Helical" evidence="1">
    <location>
        <begin position="12"/>
        <end position="31"/>
    </location>
</feature>
<evidence type="ECO:0000313" key="3">
    <source>
        <dbReference type="Proteomes" id="UP000266385"/>
    </source>
</evidence>
<dbReference type="RefSeq" id="WP_119375458.1">
    <property type="nucleotide sequence ID" value="NZ_QWFX01000006.1"/>
</dbReference>
<dbReference type="Proteomes" id="UP000266385">
    <property type="component" value="Unassembled WGS sequence"/>
</dbReference>
<keyword evidence="1" id="KW-0472">Membrane</keyword>
<comment type="caution">
    <text evidence="2">The sequence shown here is derived from an EMBL/GenBank/DDBJ whole genome shotgun (WGS) entry which is preliminary data.</text>
</comment>
<accession>A0A399RK65</accession>
<organism evidence="2 3">
    <name type="scientific">Henriciella mobilis</name>
    <dbReference type="NCBI Taxonomy" id="2305467"/>
    <lineage>
        <taxon>Bacteria</taxon>
        <taxon>Pseudomonadati</taxon>
        <taxon>Pseudomonadota</taxon>
        <taxon>Alphaproteobacteria</taxon>
        <taxon>Hyphomonadales</taxon>
        <taxon>Hyphomonadaceae</taxon>
        <taxon>Henriciella</taxon>
    </lineage>
</organism>
<protein>
    <submittedName>
        <fullName evidence="2">Uncharacterized protein</fullName>
    </submittedName>
</protein>
<evidence type="ECO:0000313" key="2">
    <source>
        <dbReference type="EMBL" id="RIJ30139.1"/>
    </source>
</evidence>
<keyword evidence="1" id="KW-1133">Transmembrane helix</keyword>
<name>A0A399RK65_9PROT</name>
<reference evidence="2 3" key="1">
    <citation type="submission" date="2018-08" db="EMBL/GenBank/DDBJ databases">
        <title>Henriciella mobilis sp. nov., isolated from seawater.</title>
        <authorList>
            <person name="Cheng H."/>
            <person name="Wu Y.-H."/>
            <person name="Xu X.-W."/>
            <person name="Guo L.-L."/>
        </authorList>
    </citation>
    <scope>NUCLEOTIDE SEQUENCE [LARGE SCALE GENOMIC DNA]</scope>
    <source>
        <strain evidence="2 3">JN25</strain>
    </source>
</reference>
<sequence>MTSNEAPSKNATPWFYIRAAGFWIIGLMNTVLARPEDVGGVKFWIGCALLVIAALDTGWFVYKRFFRR</sequence>
<feature type="transmembrane region" description="Helical" evidence="1">
    <location>
        <begin position="43"/>
        <end position="62"/>
    </location>
</feature>
<keyword evidence="3" id="KW-1185">Reference proteome</keyword>